<dbReference type="GO" id="GO:0016020">
    <property type="term" value="C:membrane"/>
    <property type="evidence" value="ECO:0007669"/>
    <property type="project" value="UniProtKB-SubCell"/>
</dbReference>
<feature type="transmembrane region" description="Helical" evidence="8">
    <location>
        <begin position="472"/>
        <end position="489"/>
    </location>
</feature>
<evidence type="ECO:0000259" key="9">
    <source>
        <dbReference type="Pfam" id="PF01545"/>
    </source>
</evidence>
<feature type="compositionally biased region" description="Gly residues" evidence="7">
    <location>
        <begin position="283"/>
        <end position="297"/>
    </location>
</feature>
<evidence type="ECO:0000256" key="1">
    <source>
        <dbReference type="ARBA" id="ARBA00004141"/>
    </source>
</evidence>
<dbReference type="FunFam" id="1.20.1510.10:FF:000045">
    <property type="entry name" value="Cation diffusion facilitator family protein 1"/>
    <property type="match status" value="1"/>
</dbReference>
<proteinExistence type="inferred from homology"/>
<dbReference type="Proteomes" id="UP000483820">
    <property type="component" value="Chromosome X"/>
</dbReference>
<dbReference type="AlphaFoldDB" id="A0A6A5G0C3"/>
<dbReference type="CTD" id="9825086"/>
<feature type="transmembrane region" description="Helical" evidence="8">
    <location>
        <begin position="436"/>
        <end position="460"/>
    </location>
</feature>
<dbReference type="PANTHER" id="PTHR45820:SF4">
    <property type="entry name" value="ZINC TRANSPORTER 63C, ISOFORM F"/>
    <property type="match status" value="1"/>
</dbReference>
<organism evidence="10 11">
    <name type="scientific">Caenorhabditis remanei</name>
    <name type="common">Caenorhabditis vulgaris</name>
    <dbReference type="NCBI Taxonomy" id="31234"/>
    <lineage>
        <taxon>Eukaryota</taxon>
        <taxon>Metazoa</taxon>
        <taxon>Ecdysozoa</taxon>
        <taxon>Nematoda</taxon>
        <taxon>Chromadorea</taxon>
        <taxon>Rhabditida</taxon>
        <taxon>Rhabditina</taxon>
        <taxon>Rhabditomorpha</taxon>
        <taxon>Rhabditoidea</taxon>
        <taxon>Rhabditidae</taxon>
        <taxon>Peloderinae</taxon>
        <taxon>Caenorhabditis</taxon>
    </lineage>
</organism>
<name>A0A6A5G0C3_CAERE</name>
<feature type="transmembrane region" description="Helical" evidence="8">
    <location>
        <begin position="225"/>
        <end position="243"/>
    </location>
</feature>
<dbReference type="InterPro" id="IPR027469">
    <property type="entry name" value="Cation_efflux_TMD_sf"/>
</dbReference>
<gene>
    <name evidence="10" type="ORF">GCK72_024599</name>
</gene>
<sequence>MQRALDNSSFAVVRMTVSFEVPPTAENSSSPPSITTLGKTKVALEDCSAKADNIKRNDNVYSEPMDKIRQTKVISPFQNNNNWSPMCTIELMEKSNSSQSDSHSTCLPCPDEYDQFHYTVIDHCDHGTHSLENGLRLRGAPIEKTEKVKSASRSLIIQIGMTLIFCACEFFTGVFCSSIAMLADSYHMAADVMALIVAFVCIKIATRPSTRHGYGWVRAETLGGYFNGIFMCTVCVMVLQEAFGRLIHAHVITNPVSVLGIGFIGLMINVYGLFNMSGHGHSHGGGGHGHSHGFGGHGHAHDKKSKRNKKHEDHEDDHEHSHSDDGHGHSHNNGHGHSHDHDDHDDCHSNGKTRNTPENAKSEALTRLLEDEVSDEIVERRLSGVNNHPIIATVDRQMTPYGTHMASDVLNSTIELKSSDKKKKSKKRMNVNIHGVWLHLMSDALGSIIVMISATFVWLLPEWAMAKYIDPLLTICLATFMGITAVVLVRTSAKKLLKLTPEGLEINKVKKDLCSIVGVSMVEKLSVWVLCDERIIASAHVNICHPAIFPEAAHKIKKYFHDMGVHSTTIEPTFEDTCMQSMKVLVKKMNEGTSVEDTTTVEMKNETDTTSH</sequence>
<dbReference type="GO" id="GO:0010312">
    <property type="term" value="P:detoxification of zinc ion"/>
    <property type="evidence" value="ECO:0007669"/>
    <property type="project" value="TreeGrafter"/>
</dbReference>
<accession>A0A6A5G0C3</accession>
<feature type="region of interest" description="Disordered" evidence="7">
    <location>
        <begin position="281"/>
        <end position="364"/>
    </location>
</feature>
<comment type="similarity">
    <text evidence="2">Belongs to the cation diffusion facilitator (CDF) transporter (TC 2.A.4) family. SLC30A subfamily.</text>
</comment>
<protein>
    <recommendedName>
        <fullName evidence="9">Cation efflux protein transmembrane domain-containing protein</fullName>
    </recommendedName>
</protein>
<dbReference type="GeneID" id="9825086"/>
<keyword evidence="5 8" id="KW-1133">Transmembrane helix</keyword>
<dbReference type="NCBIfam" id="TIGR01297">
    <property type="entry name" value="CDF"/>
    <property type="match status" value="1"/>
</dbReference>
<evidence type="ECO:0000313" key="11">
    <source>
        <dbReference type="Proteomes" id="UP000483820"/>
    </source>
</evidence>
<dbReference type="RefSeq" id="XP_053579515.1">
    <property type="nucleotide sequence ID" value="XM_053735949.1"/>
</dbReference>
<evidence type="ECO:0000256" key="3">
    <source>
        <dbReference type="ARBA" id="ARBA00022692"/>
    </source>
</evidence>
<evidence type="ECO:0000256" key="7">
    <source>
        <dbReference type="SAM" id="MobiDB-lite"/>
    </source>
</evidence>
<comment type="caution">
    <text evidence="10">The sequence shown here is derived from an EMBL/GenBank/DDBJ whole genome shotgun (WGS) entry which is preliminary data.</text>
</comment>
<dbReference type="GO" id="GO:0005385">
    <property type="term" value="F:zinc ion transmembrane transporter activity"/>
    <property type="evidence" value="ECO:0007669"/>
    <property type="project" value="TreeGrafter"/>
</dbReference>
<feature type="compositionally biased region" description="Basic and acidic residues" evidence="7">
    <location>
        <begin position="310"/>
        <end position="328"/>
    </location>
</feature>
<evidence type="ECO:0000256" key="8">
    <source>
        <dbReference type="SAM" id="Phobius"/>
    </source>
</evidence>
<dbReference type="KEGG" id="crq:GCK72_024599"/>
<evidence type="ECO:0000256" key="5">
    <source>
        <dbReference type="ARBA" id="ARBA00022989"/>
    </source>
</evidence>
<dbReference type="EMBL" id="WUAV01000006">
    <property type="protein sequence ID" value="KAF1748132.1"/>
    <property type="molecule type" value="Genomic_DNA"/>
</dbReference>
<dbReference type="PANTHER" id="PTHR45820">
    <property type="entry name" value="FI23527P1"/>
    <property type="match status" value="1"/>
</dbReference>
<feature type="compositionally biased region" description="Basic residues" evidence="7">
    <location>
        <begin position="298"/>
        <end position="309"/>
    </location>
</feature>
<feature type="transmembrane region" description="Helical" evidence="8">
    <location>
        <begin position="186"/>
        <end position="205"/>
    </location>
</feature>
<keyword evidence="3 8" id="KW-0812">Transmembrane</keyword>
<evidence type="ECO:0000256" key="6">
    <source>
        <dbReference type="ARBA" id="ARBA00023136"/>
    </source>
</evidence>
<reference evidence="10 11" key="1">
    <citation type="submission" date="2019-12" db="EMBL/GenBank/DDBJ databases">
        <title>Chromosome-level assembly of the Caenorhabditis remanei genome.</title>
        <authorList>
            <person name="Teterina A.A."/>
            <person name="Willis J.H."/>
            <person name="Phillips P.C."/>
        </authorList>
    </citation>
    <scope>NUCLEOTIDE SEQUENCE [LARGE SCALE GENOMIC DNA]</scope>
    <source>
        <strain evidence="10 11">PX506</strain>
        <tissue evidence="10">Whole organism</tissue>
    </source>
</reference>
<feature type="domain" description="Cation efflux protein transmembrane" evidence="9">
    <location>
        <begin position="155"/>
        <end position="497"/>
    </location>
</feature>
<evidence type="ECO:0000313" key="10">
    <source>
        <dbReference type="EMBL" id="KAF1748132.1"/>
    </source>
</evidence>
<dbReference type="Pfam" id="PF01545">
    <property type="entry name" value="Cation_efflux"/>
    <property type="match status" value="1"/>
</dbReference>
<evidence type="ECO:0000256" key="2">
    <source>
        <dbReference type="ARBA" id="ARBA00008873"/>
    </source>
</evidence>
<keyword evidence="6 8" id="KW-0472">Membrane</keyword>
<dbReference type="InterPro" id="IPR002524">
    <property type="entry name" value="Cation_efflux"/>
</dbReference>
<dbReference type="InterPro" id="IPR058533">
    <property type="entry name" value="Cation_efflux_TM"/>
</dbReference>
<feature type="transmembrane region" description="Helical" evidence="8">
    <location>
        <begin position="155"/>
        <end position="180"/>
    </location>
</feature>
<dbReference type="GO" id="GO:0006882">
    <property type="term" value="P:intracellular zinc ion homeostasis"/>
    <property type="evidence" value="ECO:0007669"/>
    <property type="project" value="TreeGrafter"/>
</dbReference>
<feature type="compositionally biased region" description="Basic and acidic residues" evidence="7">
    <location>
        <begin position="337"/>
        <end position="349"/>
    </location>
</feature>
<keyword evidence="4" id="KW-0862">Zinc</keyword>
<dbReference type="SUPFAM" id="SSF161111">
    <property type="entry name" value="Cation efflux protein transmembrane domain-like"/>
    <property type="match status" value="1"/>
</dbReference>
<feature type="transmembrane region" description="Helical" evidence="8">
    <location>
        <begin position="255"/>
        <end position="274"/>
    </location>
</feature>
<evidence type="ECO:0000256" key="4">
    <source>
        <dbReference type="ARBA" id="ARBA00022833"/>
    </source>
</evidence>
<comment type="subcellular location">
    <subcellularLocation>
        <location evidence="1">Membrane</location>
        <topology evidence="1">Multi-pass membrane protein</topology>
    </subcellularLocation>
</comment>
<dbReference type="Gene3D" id="1.20.1510.10">
    <property type="entry name" value="Cation efflux protein transmembrane domain"/>
    <property type="match status" value="2"/>
</dbReference>